<name>A0ABV3ZCJ7_9BACT</name>
<evidence type="ECO:0000256" key="1">
    <source>
        <dbReference type="ARBA" id="ARBA00007074"/>
    </source>
</evidence>
<dbReference type="RefSeq" id="WP_369328997.1">
    <property type="nucleotide sequence ID" value="NZ_JAULBC010000002.1"/>
</dbReference>
<proteinExistence type="inferred from homology"/>
<dbReference type="Gene3D" id="3.90.1720.10">
    <property type="entry name" value="endopeptidase domain like (from Nostoc punctiforme)"/>
    <property type="match status" value="1"/>
</dbReference>
<accession>A0ABV3ZCJ7</accession>
<dbReference type="PROSITE" id="PS51935">
    <property type="entry name" value="NLPC_P60"/>
    <property type="match status" value="1"/>
</dbReference>
<organism evidence="9 10">
    <name type="scientific">Danxiaibacter flavus</name>
    <dbReference type="NCBI Taxonomy" id="3049108"/>
    <lineage>
        <taxon>Bacteria</taxon>
        <taxon>Pseudomonadati</taxon>
        <taxon>Bacteroidota</taxon>
        <taxon>Chitinophagia</taxon>
        <taxon>Chitinophagales</taxon>
        <taxon>Chitinophagaceae</taxon>
        <taxon>Danxiaibacter</taxon>
    </lineage>
</organism>
<comment type="similarity">
    <text evidence="1">Belongs to the peptidase C40 family.</text>
</comment>
<dbReference type="SUPFAM" id="SSF54001">
    <property type="entry name" value="Cysteine proteinases"/>
    <property type="match status" value="1"/>
</dbReference>
<evidence type="ECO:0000259" key="8">
    <source>
        <dbReference type="PROSITE" id="PS51935"/>
    </source>
</evidence>
<keyword evidence="10" id="KW-1185">Reference proteome</keyword>
<dbReference type="PROSITE" id="PS51257">
    <property type="entry name" value="PROKAR_LIPOPROTEIN"/>
    <property type="match status" value="1"/>
</dbReference>
<keyword evidence="4" id="KW-0378">Hydrolase</keyword>
<protein>
    <submittedName>
        <fullName evidence="9">NlpC/P60 family protein</fullName>
    </submittedName>
</protein>
<evidence type="ECO:0000256" key="4">
    <source>
        <dbReference type="ARBA" id="ARBA00022801"/>
    </source>
</evidence>
<evidence type="ECO:0000256" key="5">
    <source>
        <dbReference type="ARBA" id="ARBA00022807"/>
    </source>
</evidence>
<keyword evidence="5" id="KW-0788">Thiol protease</keyword>
<dbReference type="EMBL" id="JAULBC010000002">
    <property type="protein sequence ID" value="MEX6687592.1"/>
    <property type="molecule type" value="Genomic_DNA"/>
</dbReference>
<feature type="chain" id="PRO_5045375559" evidence="7">
    <location>
        <begin position="24"/>
        <end position="236"/>
    </location>
</feature>
<keyword evidence="2" id="KW-0645">Protease</keyword>
<feature type="region of interest" description="Disordered" evidence="6">
    <location>
        <begin position="27"/>
        <end position="85"/>
    </location>
</feature>
<dbReference type="InterPro" id="IPR000064">
    <property type="entry name" value="NLP_P60_dom"/>
</dbReference>
<evidence type="ECO:0000256" key="7">
    <source>
        <dbReference type="SAM" id="SignalP"/>
    </source>
</evidence>
<evidence type="ECO:0000256" key="3">
    <source>
        <dbReference type="ARBA" id="ARBA00022729"/>
    </source>
</evidence>
<gene>
    <name evidence="9" type="ORF">QTN47_08825</name>
</gene>
<keyword evidence="3 7" id="KW-0732">Signal</keyword>
<dbReference type="PANTHER" id="PTHR47360">
    <property type="entry name" value="MUREIN DD-ENDOPEPTIDASE MEPS/MUREIN LD-CARBOXYPEPTIDASE"/>
    <property type="match status" value="1"/>
</dbReference>
<evidence type="ECO:0000256" key="2">
    <source>
        <dbReference type="ARBA" id="ARBA00022670"/>
    </source>
</evidence>
<comment type="caution">
    <text evidence="9">The sequence shown here is derived from an EMBL/GenBank/DDBJ whole genome shotgun (WGS) entry which is preliminary data.</text>
</comment>
<dbReference type="PANTHER" id="PTHR47360:SF1">
    <property type="entry name" value="ENDOPEPTIDASE NLPC-RELATED"/>
    <property type="match status" value="1"/>
</dbReference>
<dbReference type="Proteomes" id="UP001560573">
    <property type="component" value="Unassembled WGS sequence"/>
</dbReference>
<sequence length="236" mass="26611">MNIKFFIYSLCVCLSLASCKSLKQITSRDDSNNRNNASRNKNRDPRFLDDINVTPGGVANNTTSSSSKRAEKERKTTVSKIEPDPSLSNSNIENANWLQLKYSIILDASVEKLNNPALLQNIDKWWGTKYCLGGSTENCLDCSAFTQIMLRDVYNVTLPRTAQEQYNLTERVDQENLQEGDLVFFHTSGRRSITHVGIYILNNKFVHAATSGGVMVSDLNDNYWRPRYKGGGRPKS</sequence>
<dbReference type="InterPro" id="IPR038765">
    <property type="entry name" value="Papain-like_cys_pep_sf"/>
</dbReference>
<feature type="domain" description="NlpC/P60" evidence="8">
    <location>
        <begin position="112"/>
        <end position="235"/>
    </location>
</feature>
<evidence type="ECO:0000313" key="9">
    <source>
        <dbReference type="EMBL" id="MEX6687592.1"/>
    </source>
</evidence>
<dbReference type="InterPro" id="IPR052062">
    <property type="entry name" value="Murein_DD/LD_carboxypeptidase"/>
</dbReference>
<reference evidence="9 10" key="1">
    <citation type="submission" date="2023-07" db="EMBL/GenBank/DDBJ databases">
        <authorList>
            <person name="Lian W.-H."/>
        </authorList>
    </citation>
    <scope>NUCLEOTIDE SEQUENCE [LARGE SCALE GENOMIC DNA]</scope>
    <source>
        <strain evidence="9 10">SYSU DXS3180</strain>
    </source>
</reference>
<evidence type="ECO:0000313" key="10">
    <source>
        <dbReference type="Proteomes" id="UP001560573"/>
    </source>
</evidence>
<feature type="signal peptide" evidence="7">
    <location>
        <begin position="1"/>
        <end position="23"/>
    </location>
</feature>
<dbReference type="Pfam" id="PF00877">
    <property type="entry name" value="NLPC_P60"/>
    <property type="match status" value="1"/>
</dbReference>
<evidence type="ECO:0000256" key="6">
    <source>
        <dbReference type="SAM" id="MobiDB-lite"/>
    </source>
</evidence>